<evidence type="ECO:0000313" key="14">
    <source>
        <dbReference type="EMBL" id="MBU5678057.1"/>
    </source>
</evidence>
<evidence type="ECO:0000256" key="9">
    <source>
        <dbReference type="ARBA" id="ARBA00023012"/>
    </source>
</evidence>
<dbReference type="SMART" id="SM00388">
    <property type="entry name" value="HisKA"/>
    <property type="match status" value="1"/>
</dbReference>
<organism evidence="14 15">
    <name type="scientific">Alkaliphilus flagellatus</name>
    <dbReference type="NCBI Taxonomy" id="2841507"/>
    <lineage>
        <taxon>Bacteria</taxon>
        <taxon>Bacillati</taxon>
        <taxon>Bacillota</taxon>
        <taxon>Clostridia</taxon>
        <taxon>Peptostreptococcales</taxon>
        <taxon>Natronincolaceae</taxon>
        <taxon>Alkaliphilus</taxon>
    </lineage>
</organism>
<accession>A0ABS6G6E8</accession>
<dbReference type="Proteomes" id="UP000779508">
    <property type="component" value="Unassembled WGS sequence"/>
</dbReference>
<dbReference type="PANTHER" id="PTHR43065">
    <property type="entry name" value="SENSOR HISTIDINE KINASE"/>
    <property type="match status" value="1"/>
</dbReference>
<evidence type="ECO:0000256" key="6">
    <source>
        <dbReference type="ARBA" id="ARBA00022777"/>
    </source>
</evidence>
<keyword evidence="9" id="KW-0902">Two-component regulatory system</keyword>
<dbReference type="Pfam" id="PF00512">
    <property type="entry name" value="HisKA"/>
    <property type="match status" value="1"/>
</dbReference>
<evidence type="ECO:0000256" key="8">
    <source>
        <dbReference type="ARBA" id="ARBA00022989"/>
    </source>
</evidence>
<keyword evidence="15" id="KW-1185">Reference proteome</keyword>
<dbReference type="Pfam" id="PF02518">
    <property type="entry name" value="HATPase_c"/>
    <property type="match status" value="1"/>
</dbReference>
<dbReference type="CDD" id="cd06225">
    <property type="entry name" value="HAMP"/>
    <property type="match status" value="1"/>
</dbReference>
<dbReference type="InterPro" id="IPR005467">
    <property type="entry name" value="His_kinase_dom"/>
</dbReference>
<keyword evidence="3" id="KW-0808">Transferase</keyword>
<evidence type="ECO:0000256" key="1">
    <source>
        <dbReference type="ARBA" id="ARBA00004651"/>
    </source>
</evidence>
<protein>
    <submittedName>
        <fullName evidence="14">Sensor histidine kinase</fullName>
    </submittedName>
</protein>
<evidence type="ECO:0000256" key="11">
    <source>
        <dbReference type="SAM" id="Phobius"/>
    </source>
</evidence>
<keyword evidence="5" id="KW-0547">Nucleotide-binding</keyword>
<sequence>MKIIKKEVEASIHKQHALTASRVSYAVSDLVKTLQTSLETISLTNSEVFDGDDVKQKENLLYGVLKNFPHLEEIVMVSSHGEEVVKVSKRYAISSKDLKLISEEAQFRKLKQGNFFIGSPKIDIDNQIVFDLGVPVGGINEDFRGGFIAKISLRQVMQEISSIEISDGSYIMLVDEKGELIGHSDYSQVLRRQDVFKSKGVENLLKSKTDDGSHFKTLEFNPITYKSYTGEDVLGVYGLIPMVGWGVVVEQPLVNAYATLSTMLSQLNLVLFLIILTITGLGLFFIFQFIRPVEELATGVASVKRGDLDYQIPKQSNDELGLVIEAFNEMIGEIKKKRDNEKVAIQAEKRAAVGLLAAGVAHEINNPMNNLGFYADDLLERLETENIDELKEEGVFKEYLLSIREQIHRCTDITQSLLNYSREVESQDKEVYIPHIVNEVLKLVKYPINKQNIEVDLQWEEPLPYVFVDESQLQQVILNLVTNALDAMPGGGVLTIRLIYEGKLIGIEVVDTGEGILEQNLKHVFDPFYTTKPVGKGTGLGLAISQVIVERMGGIISLENKKEVGTKANVWLPIAAEVIKNETI</sequence>
<dbReference type="PANTHER" id="PTHR43065:SF46">
    <property type="entry name" value="C4-DICARBOXYLATE TRANSPORT SENSOR PROTEIN DCTB"/>
    <property type="match status" value="1"/>
</dbReference>
<dbReference type="SMART" id="SM00387">
    <property type="entry name" value="HATPase_c"/>
    <property type="match status" value="1"/>
</dbReference>
<dbReference type="Pfam" id="PF00672">
    <property type="entry name" value="HAMP"/>
    <property type="match status" value="1"/>
</dbReference>
<keyword evidence="10 11" id="KW-0472">Membrane</keyword>
<dbReference type="InterPro" id="IPR003661">
    <property type="entry name" value="HisK_dim/P_dom"/>
</dbReference>
<comment type="caution">
    <text evidence="14">The sequence shown here is derived from an EMBL/GenBank/DDBJ whole genome shotgun (WGS) entry which is preliminary data.</text>
</comment>
<evidence type="ECO:0000259" key="12">
    <source>
        <dbReference type="PROSITE" id="PS50109"/>
    </source>
</evidence>
<dbReference type="Pfam" id="PF02743">
    <property type="entry name" value="dCache_1"/>
    <property type="match status" value="1"/>
</dbReference>
<keyword evidence="2" id="KW-1003">Cell membrane</keyword>
<dbReference type="PROSITE" id="PS50885">
    <property type="entry name" value="HAMP"/>
    <property type="match status" value="1"/>
</dbReference>
<keyword evidence="6 14" id="KW-0418">Kinase</keyword>
<evidence type="ECO:0000256" key="4">
    <source>
        <dbReference type="ARBA" id="ARBA00022692"/>
    </source>
</evidence>
<keyword evidence="7" id="KW-0067">ATP-binding</keyword>
<dbReference type="InterPro" id="IPR003594">
    <property type="entry name" value="HATPase_dom"/>
</dbReference>
<dbReference type="CDD" id="cd18774">
    <property type="entry name" value="PDC2_HK_sensor"/>
    <property type="match status" value="1"/>
</dbReference>
<dbReference type="EMBL" id="JAHLQK010000007">
    <property type="protein sequence ID" value="MBU5678057.1"/>
    <property type="molecule type" value="Genomic_DNA"/>
</dbReference>
<keyword evidence="4 11" id="KW-0812">Transmembrane</keyword>
<feature type="domain" description="HAMP" evidence="13">
    <location>
        <begin position="287"/>
        <end position="339"/>
    </location>
</feature>
<dbReference type="GO" id="GO:0016301">
    <property type="term" value="F:kinase activity"/>
    <property type="evidence" value="ECO:0007669"/>
    <property type="project" value="UniProtKB-KW"/>
</dbReference>
<keyword evidence="8 11" id="KW-1133">Transmembrane helix</keyword>
<dbReference type="CDD" id="cd00082">
    <property type="entry name" value="HisKA"/>
    <property type="match status" value="1"/>
</dbReference>
<evidence type="ECO:0000256" key="5">
    <source>
        <dbReference type="ARBA" id="ARBA00022741"/>
    </source>
</evidence>
<reference evidence="14 15" key="1">
    <citation type="submission" date="2021-06" db="EMBL/GenBank/DDBJ databases">
        <authorList>
            <person name="Sun Q."/>
            <person name="Li D."/>
        </authorList>
    </citation>
    <scope>NUCLEOTIDE SEQUENCE [LARGE SCALE GENOMIC DNA]</scope>
    <source>
        <strain evidence="14 15">MSJ-5</strain>
    </source>
</reference>
<feature type="transmembrane region" description="Helical" evidence="11">
    <location>
        <begin position="269"/>
        <end position="290"/>
    </location>
</feature>
<comment type="subcellular location">
    <subcellularLocation>
        <location evidence="1">Cell membrane</location>
        <topology evidence="1">Multi-pass membrane protein</topology>
    </subcellularLocation>
</comment>
<evidence type="ECO:0000259" key="13">
    <source>
        <dbReference type="PROSITE" id="PS50885"/>
    </source>
</evidence>
<dbReference type="InterPro" id="IPR003660">
    <property type="entry name" value="HAMP_dom"/>
</dbReference>
<name>A0ABS6G6E8_9FIRM</name>
<evidence type="ECO:0000256" key="2">
    <source>
        <dbReference type="ARBA" id="ARBA00022475"/>
    </source>
</evidence>
<dbReference type="RefSeq" id="WP_216419320.1">
    <property type="nucleotide sequence ID" value="NZ_JAHLQK010000007.1"/>
</dbReference>
<dbReference type="InterPro" id="IPR033479">
    <property type="entry name" value="dCache_1"/>
</dbReference>
<evidence type="ECO:0000313" key="15">
    <source>
        <dbReference type="Proteomes" id="UP000779508"/>
    </source>
</evidence>
<feature type="domain" description="Histidine kinase" evidence="12">
    <location>
        <begin position="359"/>
        <end position="576"/>
    </location>
</feature>
<gene>
    <name evidence="14" type="ORF">KQI88_16720</name>
</gene>
<evidence type="ECO:0000256" key="3">
    <source>
        <dbReference type="ARBA" id="ARBA00022679"/>
    </source>
</evidence>
<evidence type="ECO:0000256" key="10">
    <source>
        <dbReference type="ARBA" id="ARBA00023136"/>
    </source>
</evidence>
<proteinExistence type="predicted"/>
<dbReference type="PROSITE" id="PS50109">
    <property type="entry name" value="HIS_KIN"/>
    <property type="match status" value="1"/>
</dbReference>
<evidence type="ECO:0000256" key="7">
    <source>
        <dbReference type="ARBA" id="ARBA00022840"/>
    </source>
</evidence>
<dbReference type="SMART" id="SM00304">
    <property type="entry name" value="HAMP"/>
    <property type="match status" value="1"/>
</dbReference>